<dbReference type="EMBL" id="JAHGAW010000007">
    <property type="protein sequence ID" value="MBT2187599.1"/>
    <property type="molecule type" value="Genomic_DNA"/>
</dbReference>
<reference evidence="2" key="1">
    <citation type="submission" date="2021-05" db="EMBL/GenBank/DDBJ databases">
        <title>Genome of Sphingobium sp. strain.</title>
        <authorList>
            <person name="Fan R."/>
        </authorList>
    </citation>
    <scope>NUCLEOTIDE SEQUENCE</scope>
    <source>
        <strain evidence="2">H33</strain>
    </source>
</reference>
<keyword evidence="1" id="KW-0732">Signal</keyword>
<dbReference type="RefSeq" id="WP_214623712.1">
    <property type="nucleotide sequence ID" value="NZ_JAHGAW010000007.1"/>
</dbReference>
<organism evidence="2 3">
    <name type="scientific">Sphingobium nicotianae</name>
    <dbReference type="NCBI Taxonomy" id="2782607"/>
    <lineage>
        <taxon>Bacteria</taxon>
        <taxon>Pseudomonadati</taxon>
        <taxon>Pseudomonadota</taxon>
        <taxon>Alphaproteobacteria</taxon>
        <taxon>Sphingomonadales</taxon>
        <taxon>Sphingomonadaceae</taxon>
        <taxon>Sphingobium</taxon>
    </lineage>
</organism>
<gene>
    <name evidence="2" type="ORF">KK488_11665</name>
</gene>
<proteinExistence type="predicted"/>
<feature type="signal peptide" evidence="1">
    <location>
        <begin position="1"/>
        <end position="22"/>
    </location>
</feature>
<evidence type="ECO:0000256" key="1">
    <source>
        <dbReference type="SAM" id="SignalP"/>
    </source>
</evidence>
<name>A0A9X1DCY3_9SPHN</name>
<evidence type="ECO:0000313" key="3">
    <source>
        <dbReference type="Proteomes" id="UP001138757"/>
    </source>
</evidence>
<feature type="chain" id="PRO_5040811555" evidence="1">
    <location>
        <begin position="23"/>
        <end position="103"/>
    </location>
</feature>
<dbReference type="InterPro" id="IPR030972">
    <property type="entry name" value="UrcA_uranyl"/>
</dbReference>
<dbReference type="Proteomes" id="UP001138757">
    <property type="component" value="Unassembled WGS sequence"/>
</dbReference>
<accession>A0A9X1DCY3</accession>
<sequence length="103" mass="10903">MKIVATALVAVSLLAGSTGAFAKERQGVQFRVSTEGVNFADPKSVAKFRARVNEQIDAACNPKDELMTGRGPDLQCRKSLGYSADTRIAVLSGNATSQMAIVE</sequence>
<keyword evidence="3" id="KW-1185">Reference proteome</keyword>
<protein>
    <submittedName>
        <fullName evidence="2">UrcA family protein</fullName>
    </submittedName>
</protein>
<dbReference type="AlphaFoldDB" id="A0A9X1DCY3"/>
<evidence type="ECO:0000313" key="2">
    <source>
        <dbReference type="EMBL" id="MBT2187599.1"/>
    </source>
</evidence>
<dbReference type="NCBIfam" id="TIGR04433">
    <property type="entry name" value="UrcA_uranyl"/>
    <property type="match status" value="1"/>
</dbReference>
<comment type="caution">
    <text evidence="2">The sequence shown here is derived from an EMBL/GenBank/DDBJ whole genome shotgun (WGS) entry which is preliminary data.</text>
</comment>